<reference evidence="5" key="1">
    <citation type="submission" date="2024-06" db="EMBL/GenBank/DDBJ databases">
        <title>Multi-omics analyses provide insights into the biosynthesis of the anticancer antibiotic pleurotin in Hohenbuehelia grisea.</title>
        <authorList>
            <person name="Weaver J.A."/>
            <person name="Alberti F."/>
        </authorList>
    </citation>
    <scope>NUCLEOTIDE SEQUENCE [LARGE SCALE GENOMIC DNA]</scope>
    <source>
        <strain evidence="5">T-177</strain>
    </source>
</reference>
<organism evidence="4 5">
    <name type="scientific">Hohenbuehelia grisea</name>
    <dbReference type="NCBI Taxonomy" id="104357"/>
    <lineage>
        <taxon>Eukaryota</taxon>
        <taxon>Fungi</taxon>
        <taxon>Dikarya</taxon>
        <taxon>Basidiomycota</taxon>
        <taxon>Agaricomycotina</taxon>
        <taxon>Agaricomycetes</taxon>
        <taxon>Agaricomycetidae</taxon>
        <taxon>Agaricales</taxon>
        <taxon>Pleurotineae</taxon>
        <taxon>Pleurotaceae</taxon>
        <taxon>Hohenbuehelia</taxon>
    </lineage>
</organism>
<dbReference type="InterPro" id="IPR019140">
    <property type="entry name" value="MCM_complex-bd"/>
</dbReference>
<feature type="compositionally biased region" description="Polar residues" evidence="3">
    <location>
        <begin position="149"/>
        <end position="169"/>
    </location>
</feature>
<comment type="subcellular location">
    <subcellularLocation>
        <location evidence="1">Nucleus</location>
    </subcellularLocation>
</comment>
<protein>
    <recommendedName>
        <fullName evidence="6">Mini-chromosome maintenance complex-binding protein</fullName>
    </recommendedName>
</protein>
<dbReference type="PANTHER" id="PTHR13489">
    <property type="entry name" value="MINI-CHROMOSOME MAINTENANCE COMPLEX-BINDING PROTEIN"/>
    <property type="match status" value="1"/>
</dbReference>
<dbReference type="Proteomes" id="UP001556367">
    <property type="component" value="Unassembled WGS sequence"/>
</dbReference>
<proteinExistence type="predicted"/>
<name>A0ABR3IVC3_9AGAR</name>
<dbReference type="Pfam" id="PF09739">
    <property type="entry name" value="MCM_bind"/>
    <property type="match status" value="1"/>
</dbReference>
<keyword evidence="2" id="KW-0539">Nucleus</keyword>
<evidence type="ECO:0000313" key="5">
    <source>
        <dbReference type="Proteomes" id="UP001556367"/>
    </source>
</evidence>
<evidence type="ECO:0000256" key="3">
    <source>
        <dbReference type="SAM" id="MobiDB-lite"/>
    </source>
</evidence>
<feature type="region of interest" description="Disordered" evidence="3">
    <location>
        <begin position="149"/>
        <end position="172"/>
    </location>
</feature>
<evidence type="ECO:0000256" key="1">
    <source>
        <dbReference type="ARBA" id="ARBA00004123"/>
    </source>
</evidence>
<evidence type="ECO:0000313" key="4">
    <source>
        <dbReference type="EMBL" id="KAL0947281.1"/>
    </source>
</evidence>
<keyword evidence="5" id="KW-1185">Reference proteome</keyword>
<dbReference type="PANTHER" id="PTHR13489:SF0">
    <property type="entry name" value="MINI-CHROMOSOME MAINTENANCE COMPLEX-BINDING PROTEIN"/>
    <property type="match status" value="1"/>
</dbReference>
<dbReference type="EMBL" id="JASNQZ010000015">
    <property type="protein sequence ID" value="KAL0947281.1"/>
    <property type="molecule type" value="Genomic_DNA"/>
</dbReference>
<evidence type="ECO:0000256" key="2">
    <source>
        <dbReference type="ARBA" id="ARBA00023242"/>
    </source>
</evidence>
<comment type="caution">
    <text evidence="4">The sequence shown here is derived from an EMBL/GenBank/DDBJ whole genome shotgun (WGS) entry which is preliminary data.</text>
</comment>
<evidence type="ECO:0008006" key="6">
    <source>
        <dbReference type="Google" id="ProtNLM"/>
    </source>
</evidence>
<sequence length="558" mass="61462">MVSSQRVDALNNPARALLDLFTEKTPLDLDTFPTAVANHFSEIFASDDAFQEIPALDIDHPPSKYDDNALVRFRAMIQDTSPSPELYLAKYNSGQCGGWGLSKDAQTDDSSSAEVDDVDSVIEYADLRECAVVWAVSIPGESAWCRDGNSISDSTENKGQNSASTSQSHKFPIPDAKHVGVRLKIYDGNLAQSLKSTDTHSFVGILSSESLNTDRYSDTDTDKEVPTLHVLFSRPLTSTIVPRKFPYTLPKDSQTTSVLDLRNELITWIADEGLAGDRDAAEWVLLCVLSRVQSRTPPILPPSLNISRFPPPSTLSKDSTSPAPEPILPTLLSYILPTVTSVPLSLNTINTTDFYPQSKDEDLHAGWLQLASGSTMCLWEGGLSEGGVNEKGIMNLRAIQEIMNGQAVDYVFPFSKFSFPTDIVCITISEGRKSTFFQTSINVPLKPSSKEAEIVQRLYQAPDRLKVPHADKLEMFRGLIGGAKIGKVTINDNVAEHIQEDFVKERQTGGGDQAVTSEDLVHRIMTARLLALSYQSEEVTIDIWERTKALEASRKARF</sequence>
<accession>A0ABR3IVC3</accession>
<gene>
    <name evidence="4" type="ORF">HGRIS_013401</name>
</gene>